<keyword evidence="3 13" id="KW-0540">Nuclease</keyword>
<comment type="caution">
    <text evidence="14">The sequence shown here is derived from an EMBL/GenBank/DDBJ whole genome shotgun (WGS) entry which is preliminary data.</text>
</comment>
<keyword evidence="7 13" id="KW-0378">Hydrolase</keyword>
<feature type="binding site" evidence="13">
    <location>
        <position position="94"/>
    </location>
    <ligand>
        <name>Mg(2+)</name>
        <dbReference type="ChEBI" id="CHEBI:18420"/>
    </ligand>
</feature>
<sequence length="176" mass="20057">MRQTYNRSHANRGAKLEMLVDMTHNQLRNAGIADIRKIPTPVQITSAKGKYVTGRLEKATWVDYSGVYQGRAIIFDAKETTIKNLPLANIAQHQYELLHSWHKQGAHAFLLVAFWLKEKNEPEVYMLPFRYLEQAWQTKAAGGRKSIPLAFFQEHCQRVTSGSGFVLNYLPALGVQ</sequence>
<dbReference type="GO" id="GO:0003676">
    <property type="term" value="F:nucleic acid binding"/>
    <property type="evidence" value="ECO:0007669"/>
    <property type="project" value="InterPro"/>
</dbReference>
<keyword evidence="2 13" id="KW-0963">Cytoplasm</keyword>
<comment type="subcellular location">
    <subcellularLocation>
        <location evidence="1 13">Cytoplasm</location>
    </subcellularLocation>
</comment>
<gene>
    <name evidence="13" type="primary">recU</name>
    <name evidence="14" type="ORF">GCM10007425_29270</name>
</gene>
<evidence type="ECO:0000313" key="14">
    <source>
        <dbReference type="EMBL" id="GGG32778.1"/>
    </source>
</evidence>
<evidence type="ECO:0000256" key="10">
    <source>
        <dbReference type="ARBA" id="ARBA00023204"/>
    </source>
</evidence>
<dbReference type="CDD" id="cd22354">
    <property type="entry name" value="RecU-like"/>
    <property type="match status" value="1"/>
</dbReference>
<dbReference type="InterPro" id="IPR011335">
    <property type="entry name" value="Restrct_endonuc-II-like"/>
</dbReference>
<dbReference type="InterPro" id="IPR004612">
    <property type="entry name" value="Resolv_RecU"/>
</dbReference>
<comment type="cofactor">
    <cofactor evidence="13">
        <name>Mg(2+)</name>
        <dbReference type="ChEBI" id="CHEBI:18420"/>
    </cofactor>
    <text evidence="13">Binds 1 Mg(2+) ion per subunit.</text>
</comment>
<evidence type="ECO:0000256" key="2">
    <source>
        <dbReference type="ARBA" id="ARBA00022490"/>
    </source>
</evidence>
<dbReference type="HAMAP" id="MF_00130">
    <property type="entry name" value="RecU"/>
    <property type="match status" value="1"/>
</dbReference>
<proteinExistence type="inferred from homology"/>
<dbReference type="GO" id="GO:0007059">
    <property type="term" value="P:chromosome segregation"/>
    <property type="evidence" value="ECO:0007669"/>
    <property type="project" value="UniProtKB-UniRule"/>
</dbReference>
<dbReference type="AlphaFoldDB" id="A0A917GA21"/>
<reference evidence="14" key="2">
    <citation type="submission" date="2020-09" db="EMBL/GenBank/DDBJ databases">
        <authorList>
            <person name="Sun Q."/>
            <person name="Zhou Y."/>
        </authorList>
    </citation>
    <scope>NUCLEOTIDE SEQUENCE</scope>
    <source>
        <strain evidence="14">CGMCC 1.15760</strain>
    </source>
</reference>
<evidence type="ECO:0000256" key="4">
    <source>
        <dbReference type="ARBA" id="ARBA00022723"/>
    </source>
</evidence>
<comment type="similarity">
    <text evidence="11 13">Belongs to the RecU family.</text>
</comment>
<keyword evidence="5 13" id="KW-0255">Endonuclease</keyword>
<evidence type="ECO:0000256" key="8">
    <source>
        <dbReference type="ARBA" id="ARBA00022842"/>
    </source>
</evidence>
<feature type="binding site" evidence="13">
    <location>
        <position position="76"/>
    </location>
    <ligand>
        <name>Mg(2+)</name>
        <dbReference type="ChEBI" id="CHEBI:18420"/>
    </ligand>
</feature>
<dbReference type="Pfam" id="PF03838">
    <property type="entry name" value="RecU"/>
    <property type="match status" value="1"/>
</dbReference>
<evidence type="ECO:0000256" key="12">
    <source>
        <dbReference type="ARBA" id="ARBA00029523"/>
    </source>
</evidence>
<dbReference type="EMBL" id="BMJT01000013">
    <property type="protein sequence ID" value="GGG32778.1"/>
    <property type="molecule type" value="Genomic_DNA"/>
</dbReference>
<keyword evidence="6 13" id="KW-0227">DNA damage</keyword>
<comment type="function">
    <text evidence="13">Endonuclease that resolves Holliday junction intermediates in genetic recombination. Cleaves mobile four-strand junctions by introducing symmetrical nicks in paired strands. Promotes annealing of linear ssDNA with homologous dsDNA. Required for DNA repair, homologous recombination and chromosome segregation.</text>
</comment>
<comment type="caution">
    <text evidence="13">Lacks conserved residue(s) required for the propagation of feature annotation.</text>
</comment>
<dbReference type="GO" id="GO:0008821">
    <property type="term" value="F:crossover junction DNA endonuclease activity"/>
    <property type="evidence" value="ECO:0007669"/>
    <property type="project" value="UniProtKB-EC"/>
</dbReference>
<dbReference type="GO" id="GO:0000287">
    <property type="term" value="F:magnesium ion binding"/>
    <property type="evidence" value="ECO:0007669"/>
    <property type="project" value="UniProtKB-UniRule"/>
</dbReference>
<dbReference type="GO" id="GO:0006281">
    <property type="term" value="P:DNA repair"/>
    <property type="evidence" value="ECO:0007669"/>
    <property type="project" value="UniProtKB-UniRule"/>
</dbReference>
<evidence type="ECO:0000256" key="6">
    <source>
        <dbReference type="ARBA" id="ARBA00022763"/>
    </source>
</evidence>
<comment type="catalytic activity">
    <reaction evidence="13">
        <text>Endonucleolytic cleavage at a junction such as a reciprocal single-stranded crossover between two homologous DNA duplexes (Holliday junction).</text>
        <dbReference type="EC" id="3.1.21.10"/>
    </reaction>
</comment>
<reference evidence="14" key="1">
    <citation type="journal article" date="2014" name="Int. J. Syst. Evol. Microbiol.">
        <title>Complete genome sequence of Corynebacterium casei LMG S-19264T (=DSM 44701T), isolated from a smear-ripened cheese.</title>
        <authorList>
            <consortium name="US DOE Joint Genome Institute (JGI-PGF)"/>
            <person name="Walter F."/>
            <person name="Albersmeier A."/>
            <person name="Kalinowski J."/>
            <person name="Ruckert C."/>
        </authorList>
    </citation>
    <scope>NUCLEOTIDE SEQUENCE</scope>
    <source>
        <strain evidence="14">CGMCC 1.15760</strain>
    </source>
</reference>
<dbReference type="GO" id="GO:0005737">
    <property type="term" value="C:cytoplasm"/>
    <property type="evidence" value="ECO:0007669"/>
    <property type="project" value="UniProtKB-SubCell"/>
</dbReference>
<evidence type="ECO:0000313" key="15">
    <source>
        <dbReference type="Proteomes" id="UP000616608"/>
    </source>
</evidence>
<dbReference type="RefSeq" id="WP_188615816.1">
    <property type="nucleotide sequence ID" value="NZ_BMJT01000013.1"/>
</dbReference>
<keyword evidence="10 13" id="KW-0234">DNA repair</keyword>
<evidence type="ECO:0000256" key="11">
    <source>
        <dbReference type="ARBA" id="ARBA00023447"/>
    </source>
</evidence>
<dbReference type="InterPro" id="IPR011856">
    <property type="entry name" value="tRNA_endonuc-like_dom_sf"/>
</dbReference>
<feature type="site" description="Transition state stabilizer" evidence="13">
    <location>
        <position position="78"/>
    </location>
</feature>
<organism evidence="14 15">
    <name type="scientific">Lysinibacillus alkalisoli</name>
    <dbReference type="NCBI Taxonomy" id="1911548"/>
    <lineage>
        <taxon>Bacteria</taxon>
        <taxon>Bacillati</taxon>
        <taxon>Bacillota</taxon>
        <taxon>Bacilli</taxon>
        <taxon>Bacillales</taxon>
        <taxon>Bacillaceae</taxon>
        <taxon>Lysinibacillus</taxon>
    </lineage>
</organism>
<dbReference type="Proteomes" id="UP000616608">
    <property type="component" value="Unassembled WGS sequence"/>
</dbReference>
<keyword evidence="8 13" id="KW-0460">Magnesium</keyword>
<evidence type="ECO:0000256" key="13">
    <source>
        <dbReference type="HAMAP-Rule" id="MF_00130"/>
    </source>
</evidence>
<evidence type="ECO:0000256" key="5">
    <source>
        <dbReference type="ARBA" id="ARBA00022759"/>
    </source>
</evidence>
<feature type="binding site" evidence="13">
    <location>
        <position position="63"/>
    </location>
    <ligand>
        <name>Mg(2+)</name>
        <dbReference type="ChEBI" id="CHEBI:18420"/>
    </ligand>
</feature>
<name>A0A917GA21_9BACI</name>
<keyword evidence="15" id="KW-1185">Reference proteome</keyword>
<dbReference type="GO" id="GO:0006310">
    <property type="term" value="P:DNA recombination"/>
    <property type="evidence" value="ECO:0007669"/>
    <property type="project" value="UniProtKB-UniRule"/>
</dbReference>
<evidence type="ECO:0000256" key="1">
    <source>
        <dbReference type="ARBA" id="ARBA00004496"/>
    </source>
</evidence>
<evidence type="ECO:0000256" key="7">
    <source>
        <dbReference type="ARBA" id="ARBA00022801"/>
    </source>
</evidence>
<accession>A0A917GA21</accession>
<dbReference type="Gene3D" id="3.40.1350.10">
    <property type="match status" value="1"/>
</dbReference>
<keyword evidence="9 13" id="KW-0233">DNA recombination</keyword>
<evidence type="ECO:0000256" key="9">
    <source>
        <dbReference type="ARBA" id="ARBA00023172"/>
    </source>
</evidence>
<dbReference type="SUPFAM" id="SSF52980">
    <property type="entry name" value="Restriction endonuclease-like"/>
    <property type="match status" value="1"/>
</dbReference>
<protein>
    <recommendedName>
        <fullName evidence="12 13">Holliday junction resolvase RecU</fullName>
        <ecNumber evidence="13">3.1.21.10</ecNumber>
    </recommendedName>
    <alternativeName>
        <fullName evidence="13">Recombination protein U homolog</fullName>
    </alternativeName>
</protein>
<dbReference type="EC" id="3.1.21.10" evidence="13"/>
<evidence type="ECO:0000256" key="3">
    <source>
        <dbReference type="ARBA" id="ARBA00022722"/>
    </source>
</evidence>
<keyword evidence="4 13" id="KW-0479">Metal-binding</keyword>